<comment type="caution">
    <text evidence="1">The sequence shown here is derived from an EMBL/GenBank/DDBJ whole genome shotgun (WGS) entry which is preliminary data.</text>
</comment>
<feature type="non-terminal residue" evidence="1">
    <location>
        <position position="1"/>
    </location>
</feature>
<name>A0A699XE36_TANCI</name>
<proteinExistence type="predicted"/>
<organism evidence="1">
    <name type="scientific">Tanacetum cinerariifolium</name>
    <name type="common">Dalmatian daisy</name>
    <name type="synonym">Chrysanthemum cinerariifolium</name>
    <dbReference type="NCBI Taxonomy" id="118510"/>
    <lineage>
        <taxon>Eukaryota</taxon>
        <taxon>Viridiplantae</taxon>
        <taxon>Streptophyta</taxon>
        <taxon>Embryophyta</taxon>
        <taxon>Tracheophyta</taxon>
        <taxon>Spermatophyta</taxon>
        <taxon>Magnoliopsida</taxon>
        <taxon>eudicotyledons</taxon>
        <taxon>Gunneridae</taxon>
        <taxon>Pentapetalae</taxon>
        <taxon>asterids</taxon>
        <taxon>campanulids</taxon>
        <taxon>Asterales</taxon>
        <taxon>Asteraceae</taxon>
        <taxon>Asteroideae</taxon>
        <taxon>Anthemideae</taxon>
        <taxon>Anthemidinae</taxon>
        <taxon>Tanacetum</taxon>
    </lineage>
</organism>
<dbReference type="AlphaFoldDB" id="A0A699XE36"/>
<feature type="non-terminal residue" evidence="1">
    <location>
        <position position="85"/>
    </location>
</feature>
<evidence type="ECO:0000313" key="1">
    <source>
        <dbReference type="EMBL" id="GFD58362.1"/>
    </source>
</evidence>
<gene>
    <name evidence="1" type="ORF">Tci_930331</name>
</gene>
<reference evidence="1" key="1">
    <citation type="journal article" date="2019" name="Sci. Rep.">
        <title>Draft genome of Tanacetum cinerariifolium, the natural source of mosquito coil.</title>
        <authorList>
            <person name="Yamashiro T."/>
            <person name="Shiraishi A."/>
            <person name="Satake H."/>
            <person name="Nakayama K."/>
        </authorList>
    </citation>
    <scope>NUCLEOTIDE SEQUENCE</scope>
</reference>
<dbReference type="EMBL" id="BKCJ011851971">
    <property type="protein sequence ID" value="GFD58362.1"/>
    <property type="molecule type" value="Genomic_DNA"/>
</dbReference>
<accession>A0A699XE36</accession>
<sequence length="85" mass="8628">LRELEKDGANDATLAVAKKQIEELKLALDLADVFASAKEAAVDGIGTIAESIGNGLGAIITGQLSLTDGLRSVLASTLGAVADFM</sequence>
<protein>
    <submittedName>
        <fullName evidence="1">Uncharacterized protein</fullName>
    </submittedName>
</protein>